<sequence>MTAICSSEQHWKKLVYGSTRVQTSVVQGLEDAKVSNLFKTGLNEWDYDLLRDIFNQEDVERIVKIPVAHTNQGADKWIWLEDVKGLYTVKSGYRLLSNSLPQFSASNLSFKWLRLEFIYSSKGKEFRMESDA</sequence>
<evidence type="ECO:0000313" key="1">
    <source>
        <dbReference type="EMBL" id="KAK1355657.1"/>
    </source>
</evidence>
<dbReference type="AlphaFoldDB" id="A0AAD8GUN2"/>
<dbReference type="EMBL" id="JAUIZM010000011">
    <property type="protein sequence ID" value="KAK1355657.1"/>
    <property type="molecule type" value="Genomic_DNA"/>
</dbReference>
<accession>A0AAD8GUN2</accession>
<organism evidence="1 2">
    <name type="scientific">Heracleum sosnowskyi</name>
    <dbReference type="NCBI Taxonomy" id="360622"/>
    <lineage>
        <taxon>Eukaryota</taxon>
        <taxon>Viridiplantae</taxon>
        <taxon>Streptophyta</taxon>
        <taxon>Embryophyta</taxon>
        <taxon>Tracheophyta</taxon>
        <taxon>Spermatophyta</taxon>
        <taxon>Magnoliopsida</taxon>
        <taxon>eudicotyledons</taxon>
        <taxon>Gunneridae</taxon>
        <taxon>Pentapetalae</taxon>
        <taxon>asterids</taxon>
        <taxon>campanulids</taxon>
        <taxon>Apiales</taxon>
        <taxon>Apiaceae</taxon>
        <taxon>Apioideae</taxon>
        <taxon>apioid superclade</taxon>
        <taxon>Tordylieae</taxon>
        <taxon>Tordyliinae</taxon>
        <taxon>Heracleum</taxon>
    </lineage>
</organism>
<comment type="caution">
    <text evidence="1">The sequence shown here is derived from an EMBL/GenBank/DDBJ whole genome shotgun (WGS) entry which is preliminary data.</text>
</comment>
<keyword evidence="2" id="KW-1185">Reference proteome</keyword>
<dbReference type="Proteomes" id="UP001237642">
    <property type="component" value="Unassembled WGS sequence"/>
</dbReference>
<evidence type="ECO:0000313" key="2">
    <source>
        <dbReference type="Proteomes" id="UP001237642"/>
    </source>
</evidence>
<name>A0AAD8GUN2_9APIA</name>
<proteinExistence type="predicted"/>
<reference evidence="1" key="2">
    <citation type="submission" date="2023-05" db="EMBL/GenBank/DDBJ databases">
        <authorList>
            <person name="Schelkunov M.I."/>
        </authorList>
    </citation>
    <scope>NUCLEOTIDE SEQUENCE</scope>
    <source>
        <strain evidence="1">Hsosn_3</strain>
        <tissue evidence="1">Leaf</tissue>
    </source>
</reference>
<protein>
    <submittedName>
        <fullName evidence="1">Uncharacterized protein</fullName>
    </submittedName>
</protein>
<gene>
    <name evidence="1" type="ORF">POM88_048913</name>
</gene>
<reference evidence="1" key="1">
    <citation type="submission" date="2023-02" db="EMBL/GenBank/DDBJ databases">
        <title>Genome of toxic invasive species Heracleum sosnowskyi carries increased number of genes despite the absence of recent whole-genome duplications.</title>
        <authorList>
            <person name="Schelkunov M."/>
            <person name="Shtratnikova V."/>
            <person name="Makarenko M."/>
            <person name="Klepikova A."/>
            <person name="Omelchenko D."/>
            <person name="Novikova G."/>
            <person name="Obukhova E."/>
            <person name="Bogdanov V."/>
            <person name="Penin A."/>
            <person name="Logacheva M."/>
        </authorList>
    </citation>
    <scope>NUCLEOTIDE SEQUENCE</scope>
    <source>
        <strain evidence="1">Hsosn_3</strain>
        <tissue evidence="1">Leaf</tissue>
    </source>
</reference>